<evidence type="ECO:0000313" key="1">
    <source>
        <dbReference type="EMBL" id="KAL1797963.1"/>
    </source>
</evidence>
<dbReference type="GeneID" id="96084891"/>
<dbReference type="EMBL" id="JBHGVX010000003">
    <property type="protein sequence ID" value="KAL1797963.1"/>
    <property type="molecule type" value="Genomic_DNA"/>
</dbReference>
<reference evidence="1 2" key="1">
    <citation type="submission" date="2024-09" db="EMBL/GenBank/DDBJ databases">
        <title>T2T genomes of carrot and Alternaria dauci and their utility for understanding host-pathogen interaction during carrot leaf blight disease.</title>
        <authorList>
            <person name="Liu W."/>
            <person name="Xu S."/>
            <person name="Ou C."/>
            <person name="Liu X."/>
            <person name="Zhuang F."/>
            <person name="Deng X.W."/>
        </authorList>
    </citation>
    <scope>NUCLEOTIDE SEQUENCE [LARGE SCALE GENOMIC DNA]</scope>
    <source>
        <strain evidence="1 2">A2016</strain>
    </source>
</reference>
<dbReference type="Proteomes" id="UP001578633">
    <property type="component" value="Chromosome 3"/>
</dbReference>
<evidence type="ECO:0000313" key="2">
    <source>
        <dbReference type="Proteomes" id="UP001578633"/>
    </source>
</evidence>
<sequence>MRLMLFLEHLAMLEPAKSCHDDLLPAMNDKPAYRRSPIYRLHPQTSDLHRAHSLKDELRPAFWEYPRQAD</sequence>
<protein>
    <submittedName>
        <fullName evidence="1">Uncharacterized protein</fullName>
    </submittedName>
</protein>
<name>A0ABR3UNE4_9PLEO</name>
<accession>A0ABR3UNE4</accession>
<proteinExistence type="predicted"/>
<organism evidence="1 2">
    <name type="scientific">Alternaria dauci</name>
    <dbReference type="NCBI Taxonomy" id="48095"/>
    <lineage>
        <taxon>Eukaryota</taxon>
        <taxon>Fungi</taxon>
        <taxon>Dikarya</taxon>
        <taxon>Ascomycota</taxon>
        <taxon>Pezizomycotina</taxon>
        <taxon>Dothideomycetes</taxon>
        <taxon>Pleosporomycetidae</taxon>
        <taxon>Pleosporales</taxon>
        <taxon>Pleosporineae</taxon>
        <taxon>Pleosporaceae</taxon>
        <taxon>Alternaria</taxon>
        <taxon>Alternaria sect. Porri</taxon>
    </lineage>
</organism>
<comment type="caution">
    <text evidence="1">The sequence shown here is derived from an EMBL/GenBank/DDBJ whole genome shotgun (WGS) entry which is preliminary data.</text>
</comment>
<keyword evidence="2" id="KW-1185">Reference proteome</keyword>
<dbReference type="RefSeq" id="XP_069308547.1">
    <property type="nucleotide sequence ID" value="XM_069450787.1"/>
</dbReference>
<gene>
    <name evidence="1" type="ORF">ACET3X_004569</name>
</gene>